<dbReference type="InterPro" id="IPR058912">
    <property type="entry name" value="HTH_animal"/>
</dbReference>
<dbReference type="EMBL" id="CM004473">
    <property type="protein sequence ID" value="OCT82474.1"/>
    <property type="molecule type" value="Genomic_DNA"/>
</dbReference>
<gene>
    <name evidence="2" type="ORF">XELAEV_18025005mg</name>
</gene>
<dbReference type="AlphaFoldDB" id="A0A974HLH1"/>
<protein>
    <recommendedName>
        <fullName evidence="1">GIY-YIG domain-containing protein</fullName>
    </recommendedName>
</protein>
<dbReference type="Proteomes" id="UP000694892">
    <property type="component" value="Chromosome 4S"/>
</dbReference>
<dbReference type="Pfam" id="PF26215">
    <property type="entry name" value="HTH_animal"/>
    <property type="match status" value="1"/>
</dbReference>
<dbReference type="InterPro" id="IPR000305">
    <property type="entry name" value="GIY-YIG_endonuc"/>
</dbReference>
<sequence length="699" mass="79878">MATSVSGTFHLQHHAPLKLSVLSQDIHGNVLLYPRVQNYKVAEKAEENLQLALGTEGSERRAALIFADTLTLLFEAFLHPRRSSSRNAMLAGSPLDSRGVQESRGGQCVHSCLEEPVPIPPPPALWTSVSWRPVTVQRSGHLRAASRLLFSAVGQEHPFLPGSAHNRPAPLVNPMGSPPKLHSYCCSCEDEEKLENEMAAEDMLSVNSRGGEVKRSRMDGRLFAVSEEDRKYSIIRCCLSWSSQSLRTEGIPWFVASVVDVTGDRSEQKMQLRLALKLVSQLRGTAMGSTGAPSYANLYLGWWERNFVFSDILLEYTQAITLWLRYIDDVILIWSGTKNDFFAFVNKLNVNDINLKVTAEIQKDSINFLDIRIYRSENHNLHTTVYRKETATNSLLQANSQHPVSTIRGIPTGQYLRIRRICSTMDDFKIEAKKLYDRFRARGYSHNCLKRAYHKALTSNRTTLLLPKNQQKRHKQKSNNSMRIIGDYSTEHNQISNILNKHWHILEQDKVLKEVIGERPVVTFRRSKNLRDRLMHSHFTTTTKPTWLSELTKGCYKCGNCLACPFIEKTTSIRGRSDIEEFKLRHFMNCKTPGVVYIMRCICNKLYVGKTRRQFRRRILEHVGDVRNKRNTSVAIHVNELHGGNVNTMKFFAVEHFQPTTRVGDIDTKLLQCEAKWIYWLNSQSPAGLNEGFTFKPFL</sequence>
<proteinExistence type="predicted"/>
<accession>A0A974HLH1</accession>
<reference evidence="3" key="1">
    <citation type="journal article" date="2016" name="Nature">
        <title>Genome evolution in the allotetraploid frog Xenopus laevis.</title>
        <authorList>
            <person name="Session A.M."/>
            <person name="Uno Y."/>
            <person name="Kwon T."/>
            <person name="Chapman J.A."/>
            <person name="Toyoda A."/>
            <person name="Takahashi S."/>
            <person name="Fukui A."/>
            <person name="Hikosaka A."/>
            <person name="Suzuki A."/>
            <person name="Kondo M."/>
            <person name="van Heeringen S.J."/>
            <person name="Quigley I."/>
            <person name="Heinz S."/>
            <person name="Ogino H."/>
            <person name="Ochi H."/>
            <person name="Hellsten U."/>
            <person name="Lyons J.B."/>
            <person name="Simakov O."/>
            <person name="Putnam N."/>
            <person name="Stites J."/>
            <person name="Kuroki Y."/>
            <person name="Tanaka T."/>
            <person name="Michiue T."/>
            <person name="Watanabe M."/>
            <person name="Bogdanovic O."/>
            <person name="Lister R."/>
            <person name="Georgiou G."/>
            <person name="Paranjpe S.S."/>
            <person name="van Kruijsbergen I."/>
            <person name="Shu S."/>
            <person name="Carlson J."/>
            <person name="Kinoshita T."/>
            <person name="Ohta Y."/>
            <person name="Mawaribuchi S."/>
            <person name="Jenkins J."/>
            <person name="Grimwood J."/>
            <person name="Schmutz J."/>
            <person name="Mitros T."/>
            <person name="Mozaffari S.V."/>
            <person name="Suzuki Y."/>
            <person name="Haramoto Y."/>
            <person name="Yamamoto T.S."/>
            <person name="Takagi C."/>
            <person name="Heald R."/>
            <person name="Miller K."/>
            <person name="Haudenschild C."/>
            <person name="Kitzman J."/>
            <person name="Nakayama T."/>
            <person name="Izutsu Y."/>
            <person name="Robert J."/>
            <person name="Fortriede J."/>
            <person name="Burns K."/>
            <person name="Lotay V."/>
            <person name="Karimi K."/>
            <person name="Yasuoka Y."/>
            <person name="Dichmann D.S."/>
            <person name="Flajnik M.F."/>
            <person name="Houston D.W."/>
            <person name="Shendure J."/>
            <person name="DuPasquier L."/>
            <person name="Vize P.D."/>
            <person name="Zorn A.M."/>
            <person name="Ito M."/>
            <person name="Marcotte E.M."/>
            <person name="Wallingford J.B."/>
            <person name="Ito Y."/>
            <person name="Asashima M."/>
            <person name="Ueno N."/>
            <person name="Matsuda Y."/>
            <person name="Veenstra G.J."/>
            <person name="Fujiyama A."/>
            <person name="Harland R.M."/>
            <person name="Taira M."/>
            <person name="Rokhsar D.S."/>
        </authorList>
    </citation>
    <scope>NUCLEOTIDE SEQUENCE [LARGE SCALE GENOMIC DNA]</scope>
    <source>
        <strain evidence="3">J</strain>
    </source>
</reference>
<dbReference type="PROSITE" id="PS50164">
    <property type="entry name" value="GIY_YIG"/>
    <property type="match status" value="1"/>
</dbReference>
<evidence type="ECO:0000313" key="3">
    <source>
        <dbReference type="Proteomes" id="UP000694892"/>
    </source>
</evidence>
<dbReference type="InterPro" id="IPR035901">
    <property type="entry name" value="GIY-YIG_endonuc_sf"/>
</dbReference>
<feature type="domain" description="GIY-YIG" evidence="1">
    <location>
        <begin position="592"/>
        <end position="691"/>
    </location>
</feature>
<dbReference type="PANTHER" id="PTHR21301:SF13">
    <property type="match status" value="1"/>
</dbReference>
<evidence type="ECO:0000313" key="2">
    <source>
        <dbReference type="EMBL" id="OCT82474.1"/>
    </source>
</evidence>
<name>A0A974HLH1_XENLA</name>
<dbReference type="SUPFAM" id="SSF82771">
    <property type="entry name" value="GIY-YIG endonuclease"/>
    <property type="match status" value="1"/>
</dbReference>
<evidence type="ECO:0000259" key="1">
    <source>
        <dbReference type="PROSITE" id="PS50164"/>
    </source>
</evidence>
<organism evidence="2 3">
    <name type="scientific">Xenopus laevis</name>
    <name type="common">African clawed frog</name>
    <dbReference type="NCBI Taxonomy" id="8355"/>
    <lineage>
        <taxon>Eukaryota</taxon>
        <taxon>Metazoa</taxon>
        <taxon>Chordata</taxon>
        <taxon>Craniata</taxon>
        <taxon>Vertebrata</taxon>
        <taxon>Euteleostomi</taxon>
        <taxon>Amphibia</taxon>
        <taxon>Batrachia</taxon>
        <taxon>Anura</taxon>
        <taxon>Pipoidea</taxon>
        <taxon>Pipidae</taxon>
        <taxon>Xenopodinae</taxon>
        <taxon>Xenopus</taxon>
        <taxon>Xenopus</taxon>
    </lineage>
</organism>
<dbReference type="PANTHER" id="PTHR21301">
    <property type="entry name" value="REVERSE TRANSCRIPTASE"/>
    <property type="match status" value="1"/>
</dbReference>